<keyword evidence="4" id="KW-1185">Reference proteome</keyword>
<organism evidence="3 4">
    <name type="scientific">Actinoallomurus acaciae</name>
    <dbReference type="NCBI Taxonomy" id="502577"/>
    <lineage>
        <taxon>Bacteria</taxon>
        <taxon>Bacillati</taxon>
        <taxon>Actinomycetota</taxon>
        <taxon>Actinomycetes</taxon>
        <taxon>Streptosporangiales</taxon>
        <taxon>Thermomonosporaceae</taxon>
        <taxon>Actinoallomurus</taxon>
    </lineage>
</organism>
<feature type="transmembrane region" description="Helical" evidence="1">
    <location>
        <begin position="77"/>
        <end position="97"/>
    </location>
</feature>
<reference evidence="3 4" key="1">
    <citation type="submission" date="2024-09" db="EMBL/GenBank/DDBJ databases">
        <authorList>
            <person name="Sun Q."/>
            <person name="Mori K."/>
        </authorList>
    </citation>
    <scope>NUCLEOTIDE SEQUENCE [LARGE SCALE GENOMIC DNA]</scope>
    <source>
        <strain evidence="3 4">TBRC 0563</strain>
    </source>
</reference>
<feature type="domain" description="DUF1980" evidence="2">
    <location>
        <begin position="147"/>
        <end position="237"/>
    </location>
</feature>
<keyword evidence="1" id="KW-1133">Transmembrane helix</keyword>
<proteinExistence type="predicted"/>
<protein>
    <submittedName>
        <fullName evidence="3">TIGR03943 family putative permease subunit</fullName>
    </submittedName>
</protein>
<evidence type="ECO:0000259" key="2">
    <source>
        <dbReference type="Pfam" id="PF21537"/>
    </source>
</evidence>
<evidence type="ECO:0000313" key="3">
    <source>
        <dbReference type="EMBL" id="MFB9832943.1"/>
    </source>
</evidence>
<name>A0ABV5YD45_9ACTN</name>
<dbReference type="Pfam" id="PF21537">
    <property type="entry name" value="DUF1980_C"/>
    <property type="match status" value="1"/>
</dbReference>
<gene>
    <name evidence="3" type="ORF">ACFFNX_12180</name>
</gene>
<evidence type="ECO:0000256" key="1">
    <source>
        <dbReference type="SAM" id="Phobius"/>
    </source>
</evidence>
<keyword evidence="1" id="KW-0472">Membrane</keyword>
<keyword evidence="1" id="KW-0812">Transmembrane</keyword>
<dbReference type="Proteomes" id="UP001589627">
    <property type="component" value="Unassembled WGS sequence"/>
</dbReference>
<comment type="caution">
    <text evidence="3">The sequence shown here is derived from an EMBL/GenBank/DDBJ whole genome shotgun (WGS) entry which is preliminary data.</text>
</comment>
<dbReference type="EMBL" id="JBHLZP010000067">
    <property type="protein sequence ID" value="MFB9832943.1"/>
    <property type="molecule type" value="Genomic_DNA"/>
</dbReference>
<evidence type="ECO:0000313" key="4">
    <source>
        <dbReference type="Proteomes" id="UP001589627"/>
    </source>
</evidence>
<dbReference type="NCBIfam" id="TIGR03943">
    <property type="entry name" value="TIGR03943 family putative permease subunit"/>
    <property type="match status" value="1"/>
</dbReference>
<accession>A0ABV5YD45</accession>
<dbReference type="InterPro" id="IPR048447">
    <property type="entry name" value="DUF1980_C"/>
</dbReference>
<feature type="transmembrane region" description="Helical" evidence="1">
    <location>
        <begin position="33"/>
        <end position="56"/>
    </location>
</feature>
<sequence>MRRAGQSVSLLATGAALLWITTAGDEYLNYVRPGFRILIIGAGAVLCALGGAGVVRDWRRRAEDPSGDGHGHGRGPGVAWLFLLPPLAIFAIAPSALGSFTASRALNQAAPPVDAGRSLGALSPGGPARISLTEFTARAFQARSGHDTLTGRQVVLTGFAAPAGRDRWLLVRLRMTCCAADAVPMRIAVTGVPAPAADRWVQVTGAWSPAWAKIHDVDTPRLTATAVRSVGKPSDPYE</sequence>
<dbReference type="InterPro" id="IPR015402">
    <property type="entry name" value="DUF1980"/>
</dbReference>
<dbReference type="RefSeq" id="WP_378199611.1">
    <property type="nucleotide sequence ID" value="NZ_JBHLZP010000067.1"/>
</dbReference>